<dbReference type="GO" id="GO:0005975">
    <property type="term" value="P:carbohydrate metabolic process"/>
    <property type="evidence" value="ECO:0007669"/>
    <property type="project" value="InterPro"/>
</dbReference>
<dbReference type="GO" id="GO:0005829">
    <property type="term" value="C:cytosol"/>
    <property type="evidence" value="ECO:0007669"/>
    <property type="project" value="TreeGrafter"/>
</dbReference>
<protein>
    <recommendedName>
        <fullName evidence="6">Glycerol-3-phosphate dehydrogenase [NAD(+)]</fullName>
        <ecNumber evidence="6">1.1.1.8</ecNumber>
    </recommendedName>
</protein>
<evidence type="ECO:0000256" key="1">
    <source>
        <dbReference type="ARBA" id="ARBA00011009"/>
    </source>
</evidence>
<comment type="similarity">
    <text evidence="1 5">Belongs to the NAD-dependent glycerol-3-phosphate dehydrogenase family.</text>
</comment>
<feature type="domain" description="Glycerol-3-phosphate dehydrogenase NAD-dependent C-terminal" evidence="8">
    <location>
        <begin position="65"/>
        <end position="205"/>
    </location>
</feature>
<evidence type="ECO:0000313" key="9">
    <source>
        <dbReference type="EMBL" id="CAD8229407.1"/>
    </source>
</evidence>
<dbReference type="PROSITE" id="PS00957">
    <property type="entry name" value="NAD_G3PDH"/>
    <property type="match status" value="1"/>
</dbReference>
<dbReference type="PANTHER" id="PTHR11728">
    <property type="entry name" value="GLYCEROL-3-PHOSPHATE DEHYDROGENASE"/>
    <property type="match status" value="1"/>
</dbReference>
<evidence type="ECO:0000256" key="6">
    <source>
        <dbReference type="RuleBase" id="RU361243"/>
    </source>
</evidence>
<gene>
    <name evidence="9" type="ORF">MPUS1402_LOCUS1776</name>
</gene>
<comment type="catalytic activity">
    <reaction evidence="4 6">
        <text>sn-glycerol 3-phosphate + NAD(+) = dihydroxyacetone phosphate + NADH + H(+)</text>
        <dbReference type="Rhea" id="RHEA:11092"/>
        <dbReference type="ChEBI" id="CHEBI:15378"/>
        <dbReference type="ChEBI" id="CHEBI:57540"/>
        <dbReference type="ChEBI" id="CHEBI:57597"/>
        <dbReference type="ChEBI" id="CHEBI:57642"/>
        <dbReference type="ChEBI" id="CHEBI:57945"/>
        <dbReference type="EC" id="1.1.1.8"/>
    </reaction>
</comment>
<dbReference type="SUPFAM" id="SSF51735">
    <property type="entry name" value="NAD(P)-binding Rossmann-fold domains"/>
    <property type="match status" value="1"/>
</dbReference>
<dbReference type="Pfam" id="PF07479">
    <property type="entry name" value="NAD_Gly3P_dh_C"/>
    <property type="match status" value="1"/>
</dbReference>
<dbReference type="EMBL" id="HBDY01002330">
    <property type="protein sequence ID" value="CAD8229407.1"/>
    <property type="molecule type" value="Transcribed_RNA"/>
</dbReference>
<dbReference type="InterPro" id="IPR006168">
    <property type="entry name" value="G3P_DH_NAD-dep"/>
</dbReference>
<dbReference type="GO" id="GO:0141152">
    <property type="term" value="F:glycerol-3-phosphate dehydrogenase (NAD+) activity"/>
    <property type="evidence" value="ECO:0007669"/>
    <property type="project" value="UniProtKB-UniRule"/>
</dbReference>
<dbReference type="NCBIfam" id="NF000940">
    <property type="entry name" value="PRK00094.1-2"/>
    <property type="match status" value="1"/>
</dbReference>
<organism evidence="9">
    <name type="scientific">Micromonas pusilla</name>
    <name type="common">Picoplanktonic green alga</name>
    <name type="synonym">Chromulina pusilla</name>
    <dbReference type="NCBI Taxonomy" id="38833"/>
    <lineage>
        <taxon>Eukaryota</taxon>
        <taxon>Viridiplantae</taxon>
        <taxon>Chlorophyta</taxon>
        <taxon>Mamiellophyceae</taxon>
        <taxon>Mamiellales</taxon>
        <taxon>Mamiellaceae</taxon>
        <taxon>Micromonas</taxon>
    </lineage>
</organism>
<dbReference type="InterPro" id="IPR008927">
    <property type="entry name" value="6-PGluconate_DH-like_C_sf"/>
</dbReference>
<dbReference type="EC" id="1.1.1.8" evidence="6"/>
<evidence type="ECO:0000256" key="2">
    <source>
        <dbReference type="ARBA" id="ARBA00023002"/>
    </source>
</evidence>
<dbReference type="Pfam" id="PF01210">
    <property type="entry name" value="NAD_Gly3P_dh_N"/>
    <property type="match status" value="1"/>
</dbReference>
<evidence type="ECO:0000259" key="7">
    <source>
        <dbReference type="Pfam" id="PF01210"/>
    </source>
</evidence>
<dbReference type="PRINTS" id="PR00077">
    <property type="entry name" value="GPDHDRGNASE"/>
</dbReference>
<evidence type="ECO:0000256" key="5">
    <source>
        <dbReference type="RuleBase" id="RU000437"/>
    </source>
</evidence>
<dbReference type="Gene3D" id="3.40.50.720">
    <property type="entry name" value="NAD(P)-binding Rossmann-like Domain"/>
    <property type="match status" value="1"/>
</dbReference>
<name>A0A7R9T9Q1_MICPS</name>
<evidence type="ECO:0000256" key="4">
    <source>
        <dbReference type="ARBA" id="ARBA00048683"/>
    </source>
</evidence>
<dbReference type="NCBIfam" id="NF000942">
    <property type="entry name" value="PRK00094.1-4"/>
    <property type="match status" value="1"/>
</dbReference>
<keyword evidence="2 5" id="KW-0560">Oxidoreductase</keyword>
<dbReference type="InterPro" id="IPR006109">
    <property type="entry name" value="G3P_DH_NAD-dep_C"/>
</dbReference>
<accession>A0A7R9T9Q1</accession>
<dbReference type="SUPFAM" id="SSF48179">
    <property type="entry name" value="6-phosphogluconate dehydrogenase C-terminal domain-like"/>
    <property type="match status" value="1"/>
</dbReference>
<keyword evidence="3 5" id="KW-0520">NAD</keyword>
<dbReference type="AlphaFoldDB" id="A0A7R9T9Q1"/>
<dbReference type="InterPro" id="IPR013328">
    <property type="entry name" value="6PGD_dom2"/>
</dbReference>
<dbReference type="GO" id="GO:0051287">
    <property type="term" value="F:NAD binding"/>
    <property type="evidence" value="ECO:0007669"/>
    <property type="project" value="UniProtKB-UniRule"/>
</dbReference>
<dbReference type="FunFam" id="1.10.1040.10:FF:000001">
    <property type="entry name" value="Glycerol-3-phosphate dehydrogenase [NAD(P)+]"/>
    <property type="match status" value="1"/>
</dbReference>
<evidence type="ECO:0000259" key="8">
    <source>
        <dbReference type="Pfam" id="PF07479"/>
    </source>
</evidence>
<dbReference type="PANTHER" id="PTHR11728:SF1">
    <property type="entry name" value="GLYCEROL-3-PHOSPHATE DEHYDROGENASE [NAD(+)] 2, CHLOROPLASTIC"/>
    <property type="match status" value="1"/>
</dbReference>
<dbReference type="Gene3D" id="1.10.1040.10">
    <property type="entry name" value="N-(1-d-carboxylethyl)-l-norvaline Dehydrogenase, domain 2"/>
    <property type="match status" value="1"/>
</dbReference>
<dbReference type="GO" id="GO:0046168">
    <property type="term" value="P:glycerol-3-phosphate catabolic process"/>
    <property type="evidence" value="ECO:0007669"/>
    <property type="project" value="UniProtKB-UniRule"/>
</dbReference>
<sequence length="217" mass="22581">MMTEVIPAGLGRDQPLAVLSGPTFAVELMQGLPTAIVAASTDKNLAGRVQRLFASTHLRVNTSNDVVGVELSGALKNVLAIAAGMIEGLELGNNALAAVVAQGCAEIRWLATKMGAKPETLSGLSGTGDIMLTCFVPLSRNRTVGVRLGKGETLEEILGSMTQVAEGVATAPAVMKLARKYKVSLPVLTAVARILEDGLDPRVAVEEVMNLPQVPEA</sequence>
<evidence type="ECO:0000256" key="3">
    <source>
        <dbReference type="ARBA" id="ARBA00023027"/>
    </source>
</evidence>
<feature type="domain" description="Glycerol-3-phosphate dehydrogenase NAD-dependent N-terminal" evidence="7">
    <location>
        <begin position="2"/>
        <end position="45"/>
    </location>
</feature>
<reference evidence="9" key="1">
    <citation type="submission" date="2021-01" db="EMBL/GenBank/DDBJ databases">
        <authorList>
            <person name="Corre E."/>
            <person name="Pelletier E."/>
            <person name="Niang G."/>
            <person name="Scheremetjew M."/>
            <person name="Finn R."/>
            <person name="Kale V."/>
            <person name="Holt S."/>
            <person name="Cochrane G."/>
            <person name="Meng A."/>
            <person name="Brown T."/>
            <person name="Cohen L."/>
        </authorList>
    </citation>
    <scope>NUCLEOTIDE SEQUENCE</scope>
    <source>
        <strain evidence="9">RCC1614</strain>
    </source>
</reference>
<dbReference type="InterPro" id="IPR011128">
    <property type="entry name" value="G3P_DH_NAD-dep_N"/>
</dbReference>
<dbReference type="InterPro" id="IPR036291">
    <property type="entry name" value="NAD(P)-bd_dom_sf"/>
</dbReference>
<proteinExistence type="inferred from homology"/>